<dbReference type="EMBL" id="JACMYC010000003">
    <property type="protein sequence ID" value="MBC2959951.1"/>
    <property type="molecule type" value="Genomic_DNA"/>
</dbReference>
<keyword evidence="1" id="KW-0812">Transmembrane</keyword>
<organism evidence="3 4">
    <name type="scientific">Nocardioides deserti</name>
    <dbReference type="NCBI Taxonomy" id="1588644"/>
    <lineage>
        <taxon>Bacteria</taxon>
        <taxon>Bacillati</taxon>
        <taxon>Actinomycetota</taxon>
        <taxon>Actinomycetes</taxon>
        <taxon>Propionibacteriales</taxon>
        <taxon>Nocardioidaceae</taxon>
        <taxon>Nocardioides</taxon>
    </lineage>
</organism>
<dbReference type="RefSeq" id="WP_186345212.1">
    <property type="nucleotide sequence ID" value="NZ_BMMR01000003.1"/>
</dbReference>
<feature type="transmembrane region" description="Helical" evidence="1">
    <location>
        <begin position="105"/>
        <end position="133"/>
    </location>
</feature>
<sequence>MTATAHETTAAPGPAPVDRPQLGLAAGLAALGGYTVYDATTLEVGFADPVGPRVFPFVVGGVLVVLAVLLVVATLRGSRPEAEDGEDIDLDTPADWVTVGKLVGVLVLTIATIDVLGWAISGALLFAGAAWALGSTTLVRDVLVGGVMSVGSWYAFYVGLGIPLSPGLLDGIL</sequence>
<keyword evidence="1" id="KW-0472">Membrane</keyword>
<evidence type="ECO:0000256" key="1">
    <source>
        <dbReference type="SAM" id="Phobius"/>
    </source>
</evidence>
<evidence type="ECO:0000259" key="2">
    <source>
        <dbReference type="Pfam" id="PF07331"/>
    </source>
</evidence>
<dbReference type="Proteomes" id="UP000604001">
    <property type="component" value="Unassembled WGS sequence"/>
</dbReference>
<protein>
    <submittedName>
        <fullName evidence="3">Tripartite tricarboxylate transporter TctB family protein</fullName>
    </submittedName>
</protein>
<keyword evidence="1" id="KW-1133">Transmembrane helix</keyword>
<name>A0ABR6U7W9_9ACTN</name>
<comment type="caution">
    <text evidence="3">The sequence shown here is derived from an EMBL/GenBank/DDBJ whole genome shotgun (WGS) entry which is preliminary data.</text>
</comment>
<feature type="transmembrane region" description="Helical" evidence="1">
    <location>
        <begin position="54"/>
        <end position="75"/>
    </location>
</feature>
<keyword evidence="4" id="KW-1185">Reference proteome</keyword>
<reference evidence="3 4" key="1">
    <citation type="submission" date="2020-08" db="EMBL/GenBank/DDBJ databases">
        <title>novel species in genus Nocardioides.</title>
        <authorList>
            <person name="Zhang G."/>
        </authorList>
    </citation>
    <scope>NUCLEOTIDE SEQUENCE [LARGE SCALE GENOMIC DNA]</scope>
    <source>
        <strain evidence="3 4">SC8A-24</strain>
    </source>
</reference>
<evidence type="ECO:0000313" key="4">
    <source>
        <dbReference type="Proteomes" id="UP000604001"/>
    </source>
</evidence>
<gene>
    <name evidence="3" type="ORF">H7344_06555</name>
</gene>
<feature type="domain" description="DUF1468" evidence="2">
    <location>
        <begin position="24"/>
        <end position="164"/>
    </location>
</feature>
<feature type="transmembrane region" description="Helical" evidence="1">
    <location>
        <begin position="153"/>
        <end position="172"/>
    </location>
</feature>
<evidence type="ECO:0000313" key="3">
    <source>
        <dbReference type="EMBL" id="MBC2959951.1"/>
    </source>
</evidence>
<dbReference type="Pfam" id="PF07331">
    <property type="entry name" value="TctB"/>
    <property type="match status" value="1"/>
</dbReference>
<dbReference type="InterPro" id="IPR009936">
    <property type="entry name" value="DUF1468"/>
</dbReference>
<proteinExistence type="predicted"/>
<accession>A0ABR6U7W9</accession>